<dbReference type="GO" id="GO:0009029">
    <property type="term" value="F:lipid-A 4'-kinase activity"/>
    <property type="evidence" value="ECO:0007669"/>
    <property type="project" value="UniProtKB-UniRule"/>
</dbReference>
<dbReference type="InterPro" id="IPR003758">
    <property type="entry name" value="LpxK"/>
</dbReference>
<feature type="binding site" evidence="13">
    <location>
        <begin position="57"/>
        <end position="64"/>
    </location>
    <ligand>
        <name>ATP</name>
        <dbReference type="ChEBI" id="CHEBI:30616"/>
    </ligand>
</feature>
<dbReference type="GO" id="GO:0005886">
    <property type="term" value="C:plasma membrane"/>
    <property type="evidence" value="ECO:0007669"/>
    <property type="project" value="TreeGrafter"/>
</dbReference>
<evidence type="ECO:0000256" key="6">
    <source>
        <dbReference type="ARBA" id="ARBA00022556"/>
    </source>
</evidence>
<evidence type="ECO:0000256" key="1">
    <source>
        <dbReference type="ARBA" id="ARBA00002274"/>
    </source>
</evidence>
<comment type="similarity">
    <text evidence="13">Belongs to the LpxK family.</text>
</comment>
<protein>
    <recommendedName>
        <fullName evidence="4 13">Tetraacyldisaccharide 4'-kinase</fullName>
        <ecNumber evidence="3 13">2.7.1.130</ecNumber>
    </recommendedName>
    <alternativeName>
        <fullName evidence="12 13">Lipid A 4'-kinase</fullName>
    </alternativeName>
</protein>
<reference evidence="15" key="1">
    <citation type="submission" date="2020-01" db="EMBL/GenBank/DDBJ databases">
        <title>Caldichromatium gen. nov., sp. nov., a thermophilic purple sulfur bacterium member of the family Chromatiaceae isolated from Nakabusa hot spring, Japan.</title>
        <authorList>
            <person name="Saini M.K."/>
            <person name="Hanada S."/>
            <person name="Tank M."/>
        </authorList>
    </citation>
    <scope>NUCLEOTIDE SEQUENCE [LARGE SCALE GENOMIC DNA]</scope>
    <source>
        <strain evidence="15">No.7</strain>
    </source>
</reference>
<dbReference type="HAMAP" id="MF_00409">
    <property type="entry name" value="LpxK"/>
    <property type="match status" value="1"/>
</dbReference>
<keyword evidence="10 13" id="KW-0067">ATP-binding</keyword>
<accession>A0A6G7VH51</accession>
<gene>
    <name evidence="13" type="primary">lpxK</name>
    <name evidence="14" type="ORF">GWK36_04885</name>
</gene>
<proteinExistence type="inferred from homology"/>
<evidence type="ECO:0000256" key="8">
    <source>
        <dbReference type="ARBA" id="ARBA00022741"/>
    </source>
</evidence>
<evidence type="ECO:0000256" key="2">
    <source>
        <dbReference type="ARBA" id="ARBA00004870"/>
    </source>
</evidence>
<dbReference type="PANTHER" id="PTHR42724:SF1">
    <property type="entry name" value="TETRAACYLDISACCHARIDE 4'-KINASE, MITOCHONDRIAL-RELATED"/>
    <property type="match status" value="1"/>
</dbReference>
<organism evidence="14 15">
    <name type="scientific">Caldichromatium japonicum</name>
    <dbReference type="NCBI Taxonomy" id="2699430"/>
    <lineage>
        <taxon>Bacteria</taxon>
        <taxon>Pseudomonadati</taxon>
        <taxon>Pseudomonadota</taxon>
        <taxon>Gammaproteobacteria</taxon>
        <taxon>Chromatiales</taxon>
        <taxon>Chromatiaceae</taxon>
        <taxon>Caldichromatium</taxon>
    </lineage>
</organism>
<keyword evidence="6 13" id="KW-0441">Lipid A biosynthesis</keyword>
<dbReference type="GO" id="GO:0005524">
    <property type="term" value="F:ATP binding"/>
    <property type="evidence" value="ECO:0007669"/>
    <property type="project" value="UniProtKB-UniRule"/>
</dbReference>
<evidence type="ECO:0000256" key="5">
    <source>
        <dbReference type="ARBA" id="ARBA00022516"/>
    </source>
</evidence>
<dbReference type="KEGG" id="cjap:GWK36_04885"/>
<keyword evidence="15" id="KW-1185">Reference proteome</keyword>
<dbReference type="EC" id="2.7.1.130" evidence="3 13"/>
<evidence type="ECO:0000256" key="4">
    <source>
        <dbReference type="ARBA" id="ARBA00016436"/>
    </source>
</evidence>
<keyword evidence="11 13" id="KW-0443">Lipid metabolism</keyword>
<dbReference type="InterPro" id="IPR027417">
    <property type="entry name" value="P-loop_NTPase"/>
</dbReference>
<dbReference type="GO" id="GO:0009244">
    <property type="term" value="P:lipopolysaccharide core region biosynthetic process"/>
    <property type="evidence" value="ECO:0007669"/>
    <property type="project" value="TreeGrafter"/>
</dbReference>
<dbReference type="Pfam" id="PF02606">
    <property type="entry name" value="LpxK"/>
    <property type="match status" value="1"/>
</dbReference>
<dbReference type="SUPFAM" id="SSF52540">
    <property type="entry name" value="P-loop containing nucleoside triphosphate hydrolases"/>
    <property type="match status" value="1"/>
</dbReference>
<evidence type="ECO:0000313" key="15">
    <source>
        <dbReference type="Proteomes" id="UP000502699"/>
    </source>
</evidence>
<keyword evidence="5 13" id="KW-0444">Lipid biosynthesis</keyword>
<dbReference type="UniPathway" id="UPA00359">
    <property type="reaction ID" value="UER00482"/>
</dbReference>
<evidence type="ECO:0000256" key="11">
    <source>
        <dbReference type="ARBA" id="ARBA00023098"/>
    </source>
</evidence>
<keyword evidence="7 13" id="KW-0808">Transferase</keyword>
<evidence type="ECO:0000313" key="14">
    <source>
        <dbReference type="EMBL" id="QIK39117.1"/>
    </source>
</evidence>
<keyword evidence="8 13" id="KW-0547">Nucleotide-binding</keyword>
<evidence type="ECO:0000256" key="9">
    <source>
        <dbReference type="ARBA" id="ARBA00022777"/>
    </source>
</evidence>
<comment type="function">
    <text evidence="1 13">Transfers the gamma-phosphate of ATP to the 4'-position of a tetraacyldisaccharide 1-phosphate intermediate (termed DS-1-P) to form tetraacyldisaccharide 1,4'-bis-phosphate (lipid IVA).</text>
</comment>
<dbReference type="Proteomes" id="UP000502699">
    <property type="component" value="Chromosome"/>
</dbReference>
<dbReference type="GO" id="GO:0009245">
    <property type="term" value="P:lipid A biosynthetic process"/>
    <property type="evidence" value="ECO:0007669"/>
    <property type="project" value="UniProtKB-UniRule"/>
</dbReference>
<name>A0A6G7VH51_9GAMM</name>
<evidence type="ECO:0000256" key="12">
    <source>
        <dbReference type="ARBA" id="ARBA00029757"/>
    </source>
</evidence>
<evidence type="ECO:0000256" key="13">
    <source>
        <dbReference type="HAMAP-Rule" id="MF_00409"/>
    </source>
</evidence>
<dbReference type="AlphaFoldDB" id="A0A6G7VH51"/>
<dbReference type="EMBL" id="CP048029">
    <property type="protein sequence ID" value="QIK39117.1"/>
    <property type="molecule type" value="Genomic_DNA"/>
</dbReference>
<comment type="catalytic activity">
    <reaction evidence="13">
        <text>a lipid A disaccharide + ATP = a lipid IVA + ADP + H(+)</text>
        <dbReference type="Rhea" id="RHEA:67840"/>
        <dbReference type="ChEBI" id="CHEBI:15378"/>
        <dbReference type="ChEBI" id="CHEBI:30616"/>
        <dbReference type="ChEBI" id="CHEBI:176343"/>
        <dbReference type="ChEBI" id="CHEBI:176425"/>
        <dbReference type="ChEBI" id="CHEBI:456216"/>
        <dbReference type="EC" id="2.7.1.130"/>
    </reaction>
</comment>
<evidence type="ECO:0000256" key="10">
    <source>
        <dbReference type="ARBA" id="ARBA00022840"/>
    </source>
</evidence>
<dbReference type="NCBIfam" id="TIGR00682">
    <property type="entry name" value="lpxK"/>
    <property type="match status" value="1"/>
</dbReference>
<evidence type="ECO:0000256" key="3">
    <source>
        <dbReference type="ARBA" id="ARBA00012071"/>
    </source>
</evidence>
<evidence type="ECO:0000256" key="7">
    <source>
        <dbReference type="ARBA" id="ARBA00022679"/>
    </source>
</evidence>
<dbReference type="PANTHER" id="PTHR42724">
    <property type="entry name" value="TETRAACYLDISACCHARIDE 4'-KINASE"/>
    <property type="match status" value="1"/>
</dbReference>
<keyword evidence="9 13" id="KW-0418">Kinase</keyword>
<sequence>MRLVDGLWYGRHPLIWPLMPLSWGYTAIARLRRFAYRRGWFEVQRLPVPVIVVGNLTVGGTGKTPLVLWIVERLKALGVRPVIIARGYGGRARDWPQVVGPDSDPFEFGDEPVLLAQRSGCLVVAGPDRVAAAWLALQLGDGDVLVSDDGLQHYRLGRDLEIALIDGKRGLGNGRCLPAGPLREPPERLKDIDWVIYKGGTGPDCRMRLEAGELINLLDPIRRSDLSALRGRRVRAVAGIGNPEAFFAQLTAAGMIIESWPYPDHYPFSAADGRRWQGLPVIMTEKDAVKCRPFAHPDWWALPVNAVLDPDCEQGLLAQLRALLHR</sequence>
<comment type="pathway">
    <text evidence="2 13">Glycolipid biosynthesis; lipid IV(A) biosynthesis; lipid IV(A) from (3R)-3-hydroxytetradecanoyl-[acyl-carrier-protein] and UDP-N-acetyl-alpha-D-glucosamine: step 6/6.</text>
</comment>